<keyword evidence="3" id="KW-1185">Reference proteome</keyword>
<dbReference type="Proteomes" id="UP000010797">
    <property type="component" value="Chromosome"/>
</dbReference>
<dbReference type="Pfam" id="PF18978">
    <property type="entry name" value="DUF5714"/>
    <property type="match status" value="1"/>
</dbReference>
<sequence>MPASSAGQHNTENCQICGGQLQYFNSGRELTCVQCGKSEIGNISCPNGHYVCDECHGKGLFDTVKEYMLASQSTNPFEIAEDLMNQDNIPMLGCENAWIASGALMAALKNEGTINVSDEQIVEVLNRTKRQAIGGYCGLTGVCGIAPAMGACFSVILGASCPKDQETATTMKIVGKIVYAIAEQTGPCCCKNFVRTALSKAITSVKERLDVCLLSSSEAIVCTHSSRHPHGCRESKCSYFKSS</sequence>
<reference evidence="3" key="1">
    <citation type="submission" date="2012-02" db="EMBL/GenBank/DDBJ databases">
        <title>Complete sequence of Desulfitobacterium dichloroeliminans LMG P-21439.</title>
        <authorList>
            <person name="Lucas S."/>
            <person name="Han J."/>
            <person name="Lapidus A."/>
            <person name="Cheng J.-F."/>
            <person name="Goodwin L."/>
            <person name="Pitluck S."/>
            <person name="Peters L."/>
            <person name="Ovchinnikova G."/>
            <person name="Teshima H."/>
            <person name="Detter J.C."/>
            <person name="Han C."/>
            <person name="Tapia R."/>
            <person name="Land M."/>
            <person name="Hauser L."/>
            <person name="Kyrpides N."/>
            <person name="Ivanova N."/>
            <person name="Pagani I."/>
            <person name="Kruse T."/>
            <person name="de Vos W.M."/>
            <person name="Boon N."/>
            <person name="Smidt H."/>
            <person name="Woyke T."/>
        </authorList>
    </citation>
    <scope>NUCLEOTIDE SEQUENCE [LARGE SCALE GENOMIC DNA]</scope>
    <source>
        <strain evidence="3">LMG P-21439 / DCA1</strain>
    </source>
</reference>
<gene>
    <name evidence="2" type="ordered locus">Desdi_0737</name>
</gene>
<accession>L0F338</accession>
<dbReference type="HOGENOM" id="CLU_093149_0_0_9"/>
<evidence type="ECO:0000313" key="2">
    <source>
        <dbReference type="EMBL" id="AGA68264.1"/>
    </source>
</evidence>
<dbReference type="EMBL" id="CP003344">
    <property type="protein sequence ID" value="AGA68264.1"/>
    <property type="molecule type" value="Genomic_DNA"/>
</dbReference>
<organism evidence="2 3">
    <name type="scientific">Desulfitobacterium dichloroeliminans (strain LMG P-21439 / DCA1)</name>
    <dbReference type="NCBI Taxonomy" id="871963"/>
    <lineage>
        <taxon>Bacteria</taxon>
        <taxon>Bacillati</taxon>
        <taxon>Bacillota</taxon>
        <taxon>Clostridia</taxon>
        <taxon>Eubacteriales</taxon>
        <taxon>Desulfitobacteriaceae</taxon>
        <taxon>Desulfitobacterium</taxon>
    </lineage>
</organism>
<evidence type="ECO:0000259" key="1">
    <source>
        <dbReference type="Pfam" id="PF18978"/>
    </source>
</evidence>
<name>L0F338_DESDL</name>
<dbReference type="eggNOG" id="COG2226">
    <property type="taxonomic scope" value="Bacteria"/>
</dbReference>
<dbReference type="InterPro" id="IPR043768">
    <property type="entry name" value="DUF5714"/>
</dbReference>
<evidence type="ECO:0000313" key="3">
    <source>
        <dbReference type="Proteomes" id="UP000010797"/>
    </source>
</evidence>
<dbReference type="KEGG" id="ddl:Desdi_0737"/>
<proteinExistence type="predicted"/>
<dbReference type="AlphaFoldDB" id="L0F338"/>
<protein>
    <recommendedName>
        <fullName evidence="1">DUF5714 domain-containing protein</fullName>
    </recommendedName>
</protein>
<dbReference type="STRING" id="871963.Desdi_0737"/>
<feature type="domain" description="DUF5714" evidence="1">
    <location>
        <begin position="64"/>
        <end position="240"/>
    </location>
</feature>